<protein>
    <submittedName>
        <fullName evidence="1">Uncharacterized protein</fullName>
    </submittedName>
</protein>
<reference evidence="1 2" key="1">
    <citation type="journal article" date="2013" name="Genome Announc.">
        <title>Draft Genome Sequence of Staphylococcus simulans UMC-CNS-990, Isolated from a Case of Chronic Bovine Mastitis.</title>
        <authorList>
            <person name="Calcutt M.J."/>
            <person name="Foecking M.F."/>
            <person name="Hsieh H.Y."/>
            <person name="Perry J."/>
            <person name="Stewart G.C."/>
            <person name="Middleton J.R."/>
        </authorList>
    </citation>
    <scope>NUCLEOTIDE SEQUENCE [LARGE SCALE GENOMIC DNA]</scope>
    <source>
        <strain evidence="1 2">LRHMDP3</strain>
    </source>
</reference>
<dbReference type="AlphaFoldDB" id="A0AB33XSC2"/>
<comment type="caution">
    <text evidence="1">The sequence shown here is derived from an EMBL/GenBank/DDBJ whole genome shotgun (WGS) entry which is preliminary data.</text>
</comment>
<evidence type="ECO:0000313" key="1">
    <source>
        <dbReference type="EMBL" id="EKS49730.1"/>
    </source>
</evidence>
<name>A0AB33XSC2_LACRH</name>
<gene>
    <name evidence="1" type="ORF">LRHMDP3_2144</name>
</gene>
<sequence>MLLMAFPLFVTNVYMFIPNLTAIEKNIIGLHNIGATGLNIAGAVRIQ</sequence>
<accession>A0AB33XSC2</accession>
<proteinExistence type="predicted"/>
<evidence type="ECO:0000313" key="2">
    <source>
        <dbReference type="Proteomes" id="UP000009352"/>
    </source>
</evidence>
<dbReference type="EMBL" id="AMQX01000012">
    <property type="protein sequence ID" value="EKS49730.1"/>
    <property type="molecule type" value="Genomic_DNA"/>
</dbReference>
<dbReference type="Proteomes" id="UP000009352">
    <property type="component" value="Unassembled WGS sequence"/>
</dbReference>
<organism evidence="1 2">
    <name type="scientific">Lacticaseibacillus rhamnosus LRHMDP3</name>
    <dbReference type="NCBI Taxonomy" id="1203259"/>
    <lineage>
        <taxon>Bacteria</taxon>
        <taxon>Bacillati</taxon>
        <taxon>Bacillota</taxon>
        <taxon>Bacilli</taxon>
        <taxon>Lactobacillales</taxon>
        <taxon>Lactobacillaceae</taxon>
        <taxon>Lacticaseibacillus</taxon>
    </lineage>
</organism>